<accession>A0A3A8NV52</accession>
<evidence type="ECO:0000256" key="3">
    <source>
        <dbReference type="ARBA" id="ARBA00022741"/>
    </source>
</evidence>
<proteinExistence type="predicted"/>
<keyword evidence="4 9" id="KW-0418">Kinase</keyword>
<dbReference type="SUPFAM" id="SSF56112">
    <property type="entry name" value="Protein kinase-like (PK-like)"/>
    <property type="match status" value="1"/>
</dbReference>
<dbReference type="InterPro" id="IPR017441">
    <property type="entry name" value="Protein_kinase_ATP_BS"/>
</dbReference>
<keyword evidence="10" id="KW-1185">Reference proteome</keyword>
<dbReference type="Pfam" id="PF00211">
    <property type="entry name" value="Guanylate_cyc"/>
    <property type="match status" value="1"/>
</dbReference>
<dbReference type="InterPro" id="IPR029787">
    <property type="entry name" value="Nucleotide_cyclase"/>
</dbReference>
<dbReference type="CDD" id="cd07302">
    <property type="entry name" value="CHD"/>
    <property type="match status" value="1"/>
</dbReference>
<dbReference type="EMBL" id="RAWG01000002">
    <property type="protein sequence ID" value="RKH48257.1"/>
    <property type="molecule type" value="Genomic_DNA"/>
</dbReference>
<dbReference type="OrthoDB" id="9801841at2"/>
<dbReference type="GO" id="GO:0016020">
    <property type="term" value="C:membrane"/>
    <property type="evidence" value="ECO:0007669"/>
    <property type="project" value="UniProtKB-SubCell"/>
</dbReference>
<dbReference type="CDD" id="cd14014">
    <property type="entry name" value="STKc_PknB_like"/>
    <property type="match status" value="1"/>
</dbReference>
<gene>
    <name evidence="9" type="ORF">D7X12_00420</name>
</gene>
<name>A0A3A8NV52_9BACT</name>
<dbReference type="Gene3D" id="1.10.510.10">
    <property type="entry name" value="Transferase(Phosphotransferase) domain 1"/>
    <property type="match status" value="1"/>
</dbReference>
<dbReference type="PANTHER" id="PTHR43289">
    <property type="entry name" value="MITOGEN-ACTIVATED PROTEIN KINASE KINASE KINASE 20-RELATED"/>
    <property type="match status" value="1"/>
</dbReference>
<organism evidence="9 10">
    <name type="scientific">Corallococcus sicarius</name>
    <dbReference type="NCBI Taxonomy" id="2316726"/>
    <lineage>
        <taxon>Bacteria</taxon>
        <taxon>Pseudomonadati</taxon>
        <taxon>Myxococcota</taxon>
        <taxon>Myxococcia</taxon>
        <taxon>Myxococcales</taxon>
        <taxon>Cystobacterineae</taxon>
        <taxon>Myxococcaceae</taxon>
        <taxon>Corallococcus</taxon>
    </lineage>
</organism>
<keyword evidence="2" id="KW-0808">Transferase</keyword>
<dbReference type="Gene3D" id="3.30.70.1230">
    <property type="entry name" value="Nucleotide cyclase"/>
    <property type="match status" value="1"/>
</dbReference>
<dbReference type="GO" id="GO:0035556">
    <property type="term" value="P:intracellular signal transduction"/>
    <property type="evidence" value="ECO:0007669"/>
    <property type="project" value="InterPro"/>
</dbReference>
<dbReference type="AlphaFoldDB" id="A0A3A8NV52"/>
<evidence type="ECO:0000259" key="8">
    <source>
        <dbReference type="PROSITE" id="PS50125"/>
    </source>
</evidence>
<keyword evidence="3 6" id="KW-0547">Nucleotide-binding</keyword>
<comment type="caution">
    <text evidence="9">The sequence shown here is derived from an EMBL/GenBank/DDBJ whole genome shotgun (WGS) entry which is preliminary data.</text>
</comment>
<dbReference type="PROSITE" id="PS00107">
    <property type="entry name" value="PROTEIN_KINASE_ATP"/>
    <property type="match status" value="1"/>
</dbReference>
<protein>
    <submittedName>
        <fullName evidence="9">Protein kinase</fullName>
    </submittedName>
</protein>
<dbReference type="InterPro" id="IPR011009">
    <property type="entry name" value="Kinase-like_dom_sf"/>
</dbReference>
<feature type="domain" description="Protein kinase" evidence="7">
    <location>
        <begin position="13"/>
        <end position="283"/>
    </location>
</feature>
<dbReference type="SMART" id="SM00220">
    <property type="entry name" value="S_TKc"/>
    <property type="match status" value="1"/>
</dbReference>
<feature type="domain" description="Guanylate cyclase" evidence="8">
    <location>
        <begin position="391"/>
        <end position="506"/>
    </location>
</feature>
<dbReference type="GO" id="GO:0004016">
    <property type="term" value="F:adenylate cyclase activity"/>
    <property type="evidence" value="ECO:0007669"/>
    <property type="project" value="UniProtKB-ARBA"/>
</dbReference>
<evidence type="ECO:0000256" key="2">
    <source>
        <dbReference type="ARBA" id="ARBA00022679"/>
    </source>
</evidence>
<evidence type="ECO:0000256" key="5">
    <source>
        <dbReference type="ARBA" id="ARBA00022840"/>
    </source>
</evidence>
<feature type="binding site" evidence="6">
    <location>
        <position position="42"/>
    </location>
    <ligand>
        <name>ATP</name>
        <dbReference type="ChEBI" id="CHEBI:30616"/>
    </ligand>
</feature>
<dbReference type="PROSITE" id="PS50125">
    <property type="entry name" value="GUANYLATE_CYCLASE_2"/>
    <property type="match status" value="1"/>
</dbReference>
<dbReference type="GO" id="GO:0005524">
    <property type="term" value="F:ATP binding"/>
    <property type="evidence" value="ECO:0007669"/>
    <property type="project" value="UniProtKB-UniRule"/>
</dbReference>
<evidence type="ECO:0000256" key="6">
    <source>
        <dbReference type="PROSITE-ProRule" id="PRU10141"/>
    </source>
</evidence>
<dbReference type="GO" id="GO:0004674">
    <property type="term" value="F:protein serine/threonine kinase activity"/>
    <property type="evidence" value="ECO:0007669"/>
    <property type="project" value="TreeGrafter"/>
</dbReference>
<dbReference type="PROSITE" id="PS00108">
    <property type="entry name" value="PROTEIN_KINASE_ST"/>
    <property type="match status" value="1"/>
</dbReference>
<dbReference type="SUPFAM" id="SSF55073">
    <property type="entry name" value="Nucleotide cyclase"/>
    <property type="match status" value="1"/>
</dbReference>
<dbReference type="SMART" id="SM00044">
    <property type="entry name" value="CYCc"/>
    <property type="match status" value="1"/>
</dbReference>
<evidence type="ECO:0000313" key="10">
    <source>
        <dbReference type="Proteomes" id="UP000273405"/>
    </source>
</evidence>
<sequence>MLVPDALVLDGRFRVLGPLGSGGMGEVYLGEQVSLGRKVAIKVLHHDLHAQPGMAERFKREARLLSAVEHPSVVRIVDFGESGDAACLVMEFVEGQSLYDALVQGPLAAPRALALLHQLAEGLAAIHEKGIIHRDLKPENVFISPSVRGEQARLLDFGIARLVEPDANSALSQIGVVLGTPEYLSPEQALGAKVDTRSDLYSFGVLAYRVLSGRLPFDGPSPRHFLSQHASSAPLPLERAAPQLSRYVGLLSLVMRLLDKDPAKRLQTANELADALGMAHAALVAFTPSQGTPIVHAGMTPSGGMAAYGPPGVLRGEPSGTAAFGVTPPQPGPGSGTAAFGVTEPVAAPSGTVPPVQSRTGTAVFGTAARVTGSMGAVTGGAAVAKPQNVTVMLTDIQGFTERMSRQTHEENARMLDTHDRLLLPLLREHDGKLVQKRGDALLAVFRAPSSSLRCGMAMQLALWRHNQTLPPEQQLHVRVCLHAGEVLVTSDSVLGEPMEVVKAVEHVAAADEVTFTEAVNMVRNRAEAAAEPCGTIPLPGREEQVQLYRVVRAAEGPPFAEALGARDSASKRSPLEALGALGPKVRAGLGVLRSRLGPKVVTGVEVLRQRPRVLGGAVAALVLLTAGIAWWVHASDPLVQARGLLEDGQPAEALQLLNGPPVQKGAPATRLRAAVKHAQGSHDEEHNLLLGLDKEDRADVEPRLLDGLAEDFGDGEQDRSIRRALEALPRDTVRSHFQSLTRGEPSPKQWGALRYLESVQDTEGLELVKLYTASLDSPDCGVRTKAASRLSALGNPSALPALTRVAEAAREKPPAGTRPCNPQPFTRAIEELKKKTQAP</sequence>
<dbReference type="InterPro" id="IPR000719">
    <property type="entry name" value="Prot_kinase_dom"/>
</dbReference>
<dbReference type="Pfam" id="PF00069">
    <property type="entry name" value="Pkinase"/>
    <property type="match status" value="1"/>
</dbReference>
<dbReference type="Gene3D" id="3.30.200.20">
    <property type="entry name" value="Phosphorylase Kinase, domain 1"/>
    <property type="match status" value="1"/>
</dbReference>
<evidence type="ECO:0000256" key="1">
    <source>
        <dbReference type="ARBA" id="ARBA00004167"/>
    </source>
</evidence>
<dbReference type="PROSITE" id="PS50011">
    <property type="entry name" value="PROTEIN_KINASE_DOM"/>
    <property type="match status" value="1"/>
</dbReference>
<dbReference type="PANTHER" id="PTHR43289:SF6">
    <property type="entry name" value="SERINE_THREONINE-PROTEIN KINASE NEKL-3"/>
    <property type="match status" value="1"/>
</dbReference>
<evidence type="ECO:0000256" key="4">
    <source>
        <dbReference type="ARBA" id="ARBA00022777"/>
    </source>
</evidence>
<reference evidence="10" key="1">
    <citation type="submission" date="2018-09" db="EMBL/GenBank/DDBJ databases">
        <authorList>
            <person name="Livingstone P.G."/>
            <person name="Whitworth D.E."/>
        </authorList>
    </citation>
    <scope>NUCLEOTIDE SEQUENCE [LARGE SCALE GENOMIC DNA]</scope>
    <source>
        <strain evidence="10">CA040B</strain>
    </source>
</reference>
<evidence type="ECO:0000313" key="9">
    <source>
        <dbReference type="EMBL" id="RKH48257.1"/>
    </source>
</evidence>
<dbReference type="Proteomes" id="UP000273405">
    <property type="component" value="Unassembled WGS sequence"/>
</dbReference>
<dbReference type="GO" id="GO:0009190">
    <property type="term" value="P:cyclic nucleotide biosynthetic process"/>
    <property type="evidence" value="ECO:0007669"/>
    <property type="project" value="InterPro"/>
</dbReference>
<evidence type="ECO:0000259" key="7">
    <source>
        <dbReference type="PROSITE" id="PS50011"/>
    </source>
</evidence>
<dbReference type="InterPro" id="IPR001054">
    <property type="entry name" value="A/G_cyclase"/>
</dbReference>
<comment type="subcellular location">
    <subcellularLocation>
        <location evidence="1">Membrane</location>
        <topology evidence="1">Single-pass membrane protein</topology>
    </subcellularLocation>
</comment>
<keyword evidence="5 6" id="KW-0067">ATP-binding</keyword>
<dbReference type="InterPro" id="IPR008271">
    <property type="entry name" value="Ser/Thr_kinase_AS"/>
</dbReference>